<comment type="caution">
    <text evidence="2">The sequence shown here is derived from an EMBL/GenBank/DDBJ whole genome shotgun (WGS) entry which is preliminary data.</text>
</comment>
<dbReference type="Proteomes" id="UP000323819">
    <property type="component" value="Unassembled WGS sequence"/>
</dbReference>
<reference evidence="2 3" key="1">
    <citation type="submission" date="2019-06" db="EMBL/GenBank/DDBJ databases">
        <title>Vibrio cholerae phylogeny based on whole-genome sequencing reveals genetic diversity and population strucutre.</title>
        <authorList>
            <person name="Zhiqiu Y."/>
            <person name="Bin L."/>
            <person name="Lingyan J."/>
        </authorList>
    </citation>
    <scope>NUCLEOTIDE SEQUENCE [LARGE SCALE GENOMIC DNA]</scope>
    <source>
        <strain evidence="2 3">N2814</strain>
    </source>
</reference>
<accession>A0ABD7SSB4</accession>
<protein>
    <submittedName>
        <fullName evidence="2">Uncharacterized protein</fullName>
    </submittedName>
</protein>
<feature type="transmembrane region" description="Helical" evidence="1">
    <location>
        <begin position="60"/>
        <end position="82"/>
    </location>
</feature>
<name>A0ABD7SSB4_VIBCL</name>
<keyword evidence="1" id="KW-1133">Transmembrane helix</keyword>
<gene>
    <name evidence="2" type="ORF">FXF03_02300</name>
</gene>
<keyword evidence="1" id="KW-0812">Transmembrane</keyword>
<dbReference type="EMBL" id="VSIJ01000005">
    <property type="protein sequence ID" value="TXX67432.1"/>
    <property type="molecule type" value="Genomic_DNA"/>
</dbReference>
<dbReference type="RefSeq" id="WP_148521575.1">
    <property type="nucleotide sequence ID" value="NZ_VSIJ01000005.1"/>
</dbReference>
<sequence>MNILNYALGNSNLSTELLIVASVISSVMIVSIFVIVVMVKSGIKLLVTMPEVLKLDLKERLTCLTFGLALYCITMFLVELVLKSNNLSWADVNYWLKAFMAFPFFCGLWMANRLFYIANCTDSEKK</sequence>
<feature type="transmembrane region" description="Helical" evidence="1">
    <location>
        <begin position="17"/>
        <end position="39"/>
    </location>
</feature>
<proteinExistence type="predicted"/>
<keyword evidence="1" id="KW-0472">Membrane</keyword>
<evidence type="ECO:0000313" key="3">
    <source>
        <dbReference type="Proteomes" id="UP000323819"/>
    </source>
</evidence>
<dbReference type="AlphaFoldDB" id="A0ABD7SSB4"/>
<evidence type="ECO:0000313" key="2">
    <source>
        <dbReference type="EMBL" id="TXX67432.1"/>
    </source>
</evidence>
<organism evidence="2 3">
    <name type="scientific">Vibrio cholerae</name>
    <dbReference type="NCBI Taxonomy" id="666"/>
    <lineage>
        <taxon>Bacteria</taxon>
        <taxon>Pseudomonadati</taxon>
        <taxon>Pseudomonadota</taxon>
        <taxon>Gammaproteobacteria</taxon>
        <taxon>Vibrionales</taxon>
        <taxon>Vibrionaceae</taxon>
        <taxon>Vibrio</taxon>
    </lineage>
</organism>
<feature type="transmembrane region" description="Helical" evidence="1">
    <location>
        <begin position="94"/>
        <end position="116"/>
    </location>
</feature>
<evidence type="ECO:0000256" key="1">
    <source>
        <dbReference type="SAM" id="Phobius"/>
    </source>
</evidence>